<evidence type="ECO:0000313" key="3">
    <source>
        <dbReference type="EMBL" id="MPC72055.1"/>
    </source>
</evidence>
<comment type="caution">
    <text evidence="3">The sequence shown here is derived from an EMBL/GenBank/DDBJ whole genome shotgun (WGS) entry which is preliminary data.</text>
</comment>
<evidence type="ECO:0000256" key="1">
    <source>
        <dbReference type="SAM" id="Phobius"/>
    </source>
</evidence>
<dbReference type="InterPro" id="IPR000072">
    <property type="entry name" value="PDGF/VEGF_dom"/>
</dbReference>
<organism evidence="3 4">
    <name type="scientific">Portunus trituberculatus</name>
    <name type="common">Swimming crab</name>
    <name type="synonym">Neptunus trituberculatus</name>
    <dbReference type="NCBI Taxonomy" id="210409"/>
    <lineage>
        <taxon>Eukaryota</taxon>
        <taxon>Metazoa</taxon>
        <taxon>Ecdysozoa</taxon>
        <taxon>Arthropoda</taxon>
        <taxon>Crustacea</taxon>
        <taxon>Multicrustacea</taxon>
        <taxon>Malacostraca</taxon>
        <taxon>Eumalacostraca</taxon>
        <taxon>Eucarida</taxon>
        <taxon>Decapoda</taxon>
        <taxon>Pleocyemata</taxon>
        <taxon>Brachyura</taxon>
        <taxon>Eubrachyura</taxon>
        <taxon>Portunoidea</taxon>
        <taxon>Portunidae</taxon>
        <taxon>Portuninae</taxon>
        <taxon>Portunus</taxon>
    </lineage>
</organism>
<dbReference type="Proteomes" id="UP000324222">
    <property type="component" value="Unassembled WGS sequence"/>
</dbReference>
<dbReference type="SUPFAM" id="SSF57501">
    <property type="entry name" value="Cystine-knot cytokines"/>
    <property type="match status" value="1"/>
</dbReference>
<keyword evidence="1" id="KW-0472">Membrane</keyword>
<keyword evidence="1" id="KW-1133">Transmembrane helix</keyword>
<dbReference type="EMBL" id="VSRR010034039">
    <property type="protein sequence ID" value="MPC72055.1"/>
    <property type="molecule type" value="Genomic_DNA"/>
</dbReference>
<gene>
    <name evidence="3" type="ORF">E2C01_066348</name>
</gene>
<keyword evidence="1" id="KW-0812">Transmembrane</keyword>
<feature type="transmembrane region" description="Helical" evidence="1">
    <location>
        <begin position="12"/>
        <end position="34"/>
    </location>
</feature>
<feature type="domain" description="Platelet-derived growth factor (PDGF) family profile" evidence="2">
    <location>
        <begin position="97"/>
        <end position="180"/>
    </location>
</feature>
<dbReference type="GO" id="GO:0008083">
    <property type="term" value="F:growth factor activity"/>
    <property type="evidence" value="ECO:0007669"/>
    <property type="project" value="InterPro"/>
</dbReference>
<keyword evidence="4" id="KW-1185">Reference proteome</keyword>
<dbReference type="Gene3D" id="2.10.90.10">
    <property type="entry name" value="Cystine-knot cytokines"/>
    <property type="match status" value="1"/>
</dbReference>
<dbReference type="GO" id="GO:0016020">
    <property type="term" value="C:membrane"/>
    <property type="evidence" value="ECO:0007669"/>
    <property type="project" value="InterPro"/>
</dbReference>
<dbReference type="PROSITE" id="PS50278">
    <property type="entry name" value="PDGF_2"/>
    <property type="match status" value="1"/>
</dbReference>
<reference evidence="3 4" key="1">
    <citation type="submission" date="2019-05" db="EMBL/GenBank/DDBJ databases">
        <title>Another draft genome of Portunus trituberculatus and its Hox gene families provides insights of decapod evolution.</title>
        <authorList>
            <person name="Jeong J.-H."/>
            <person name="Song I."/>
            <person name="Kim S."/>
            <person name="Choi T."/>
            <person name="Kim D."/>
            <person name="Ryu S."/>
            <person name="Kim W."/>
        </authorList>
    </citation>
    <scope>NUCLEOTIDE SEQUENCE [LARGE SCALE GENOMIC DNA]</scope>
    <source>
        <tissue evidence="3">Muscle</tissue>
    </source>
</reference>
<proteinExistence type="predicted"/>
<protein>
    <recommendedName>
        <fullName evidence="2">Platelet-derived growth factor (PDGF) family profile domain-containing protein</fullName>
    </recommendedName>
</protein>
<dbReference type="InterPro" id="IPR029034">
    <property type="entry name" value="Cystine-knot_cytokine"/>
</dbReference>
<sequence length="180" mass="20191">MKIKATLPNKTIIIVAMASLIVTLTITFSLVLHYRVNCDAAPPCNTSAAVDSTVMENVPDVTFVPGDTQTTNSLTTNRTIEEAFSLQQEKLKNVPGCQPMLHAIKVNEELESRDHLHDKDLLPPEVPVYRCPSSCGRCLWGKRCLPTKKELITVIVMYRNGDEAIYEERDLYEHKKCACE</sequence>
<accession>A0A5B7HQT0</accession>
<evidence type="ECO:0000313" key="4">
    <source>
        <dbReference type="Proteomes" id="UP000324222"/>
    </source>
</evidence>
<evidence type="ECO:0000259" key="2">
    <source>
        <dbReference type="PROSITE" id="PS50278"/>
    </source>
</evidence>
<name>A0A5B7HQT0_PORTR</name>
<dbReference type="AlphaFoldDB" id="A0A5B7HQT0"/>